<dbReference type="PANTHER" id="PTHR24064">
    <property type="entry name" value="SOLUTE CARRIER FAMILY 22 MEMBER"/>
    <property type="match status" value="1"/>
</dbReference>
<dbReference type="InterPro" id="IPR020846">
    <property type="entry name" value="MFS_dom"/>
</dbReference>
<dbReference type="OrthoDB" id="5296287at2759"/>
<reference evidence="7 8" key="1">
    <citation type="journal article" date="2017" name="PLoS Biol.">
        <title>The sea cucumber genome provides insights into morphological evolution and visceral regeneration.</title>
        <authorList>
            <person name="Zhang X."/>
            <person name="Sun L."/>
            <person name="Yuan J."/>
            <person name="Sun Y."/>
            <person name="Gao Y."/>
            <person name="Zhang L."/>
            <person name="Li S."/>
            <person name="Dai H."/>
            <person name="Hamel J.F."/>
            <person name="Liu C."/>
            <person name="Yu Y."/>
            <person name="Liu S."/>
            <person name="Lin W."/>
            <person name="Guo K."/>
            <person name="Jin S."/>
            <person name="Xu P."/>
            <person name="Storey K.B."/>
            <person name="Huan P."/>
            <person name="Zhang T."/>
            <person name="Zhou Y."/>
            <person name="Zhang J."/>
            <person name="Lin C."/>
            <person name="Li X."/>
            <person name="Xing L."/>
            <person name="Huo D."/>
            <person name="Sun M."/>
            <person name="Wang L."/>
            <person name="Mercier A."/>
            <person name="Li F."/>
            <person name="Yang H."/>
            <person name="Xiang J."/>
        </authorList>
    </citation>
    <scope>NUCLEOTIDE SEQUENCE [LARGE SCALE GENOMIC DNA]</scope>
    <source>
        <strain evidence="7">Shaxun</strain>
        <tissue evidence="7">Muscle</tissue>
    </source>
</reference>
<dbReference type="SUPFAM" id="SSF103473">
    <property type="entry name" value="MFS general substrate transporter"/>
    <property type="match status" value="1"/>
</dbReference>
<organism evidence="7 8">
    <name type="scientific">Stichopus japonicus</name>
    <name type="common">Sea cucumber</name>
    <dbReference type="NCBI Taxonomy" id="307972"/>
    <lineage>
        <taxon>Eukaryota</taxon>
        <taxon>Metazoa</taxon>
        <taxon>Echinodermata</taxon>
        <taxon>Eleutherozoa</taxon>
        <taxon>Echinozoa</taxon>
        <taxon>Holothuroidea</taxon>
        <taxon>Aspidochirotacea</taxon>
        <taxon>Aspidochirotida</taxon>
        <taxon>Stichopodidae</taxon>
        <taxon>Apostichopus</taxon>
    </lineage>
</organism>
<comment type="subcellular location">
    <subcellularLocation>
        <location evidence="1">Membrane</location>
        <topology evidence="1">Multi-pass membrane protein</topology>
    </subcellularLocation>
</comment>
<protein>
    <submittedName>
        <fullName evidence="7">Putative organic cation transporter protein</fullName>
    </submittedName>
</protein>
<keyword evidence="4 5" id="KW-0472">Membrane</keyword>
<accession>A0A2G8JI97</accession>
<dbReference type="InterPro" id="IPR036259">
    <property type="entry name" value="MFS_trans_sf"/>
</dbReference>
<keyword evidence="8" id="KW-1185">Reference proteome</keyword>
<gene>
    <name evidence="7" type="ORF">BSL78_27699</name>
</gene>
<name>A0A2G8JI97_STIJA</name>
<feature type="domain" description="Major facilitator superfamily (MFS) profile" evidence="6">
    <location>
        <begin position="102"/>
        <end position="349"/>
    </location>
</feature>
<feature type="transmembrane region" description="Helical" evidence="5">
    <location>
        <begin position="236"/>
        <end position="256"/>
    </location>
</feature>
<comment type="caution">
    <text evidence="7">The sequence shown here is derived from an EMBL/GenBank/DDBJ whole genome shotgun (WGS) entry which is preliminary data.</text>
</comment>
<proteinExistence type="predicted"/>
<evidence type="ECO:0000259" key="6">
    <source>
        <dbReference type="PROSITE" id="PS50850"/>
    </source>
</evidence>
<evidence type="ECO:0000256" key="1">
    <source>
        <dbReference type="ARBA" id="ARBA00004141"/>
    </source>
</evidence>
<evidence type="ECO:0000256" key="5">
    <source>
        <dbReference type="SAM" id="Phobius"/>
    </source>
</evidence>
<evidence type="ECO:0000313" key="7">
    <source>
        <dbReference type="EMBL" id="PIK35470.1"/>
    </source>
</evidence>
<keyword evidence="3 5" id="KW-1133">Transmembrane helix</keyword>
<evidence type="ECO:0000256" key="2">
    <source>
        <dbReference type="ARBA" id="ARBA00022692"/>
    </source>
</evidence>
<evidence type="ECO:0000256" key="3">
    <source>
        <dbReference type="ARBA" id="ARBA00022989"/>
    </source>
</evidence>
<feature type="transmembrane region" description="Helical" evidence="5">
    <location>
        <begin position="262"/>
        <end position="284"/>
    </location>
</feature>
<dbReference type="InterPro" id="IPR005828">
    <property type="entry name" value="MFS_sugar_transport-like"/>
</dbReference>
<dbReference type="AlphaFoldDB" id="A0A2G8JI97"/>
<feature type="transmembrane region" description="Helical" evidence="5">
    <location>
        <begin position="212"/>
        <end position="229"/>
    </location>
</feature>
<dbReference type="Gene3D" id="1.20.1250.20">
    <property type="entry name" value="MFS general substrate transporter like domains"/>
    <property type="match status" value="1"/>
</dbReference>
<feature type="transmembrane region" description="Helical" evidence="5">
    <location>
        <begin position="181"/>
        <end position="206"/>
    </location>
</feature>
<evidence type="ECO:0000313" key="8">
    <source>
        <dbReference type="Proteomes" id="UP000230750"/>
    </source>
</evidence>
<sequence length="349" mass="38943">MDFQAVFTEIGKFGRYQKFILSVLSLPHLLAASYIYIQVLTIQDTEHHCKAWPNETCGGLNISETECGLLKRDLSIPFTQNNFGNVTEEDQCHKYNVTGISLATAYSSDDWINSTDIIGCDEGWVFNRTSSSSSIIIDFDLVCDKSYLAKLAQSAFFAGSLAGSFIAGAAADMIGRRRTQLLCYVTSAAVGVATAFSTSIWMYMILRFCSAMLLRGIGLADFVLINELVAPSKRVLVGNLLWVFWAFGYMIFAAIAKFLTNWRILEITISLPMMLALIVTYIFVPESPRWLITKRKPEKAAKILKKIAKVNGKIVSDEYIDGVCHVDECQSSDKVKGTFRDLIPVLLFY</sequence>
<feature type="transmembrane region" description="Helical" evidence="5">
    <location>
        <begin position="19"/>
        <end position="37"/>
    </location>
</feature>
<dbReference type="GO" id="GO:0016020">
    <property type="term" value="C:membrane"/>
    <property type="evidence" value="ECO:0007669"/>
    <property type="project" value="UniProtKB-SubCell"/>
</dbReference>
<evidence type="ECO:0000256" key="4">
    <source>
        <dbReference type="ARBA" id="ARBA00023136"/>
    </source>
</evidence>
<keyword evidence="2 5" id="KW-0812">Transmembrane</keyword>
<dbReference type="PROSITE" id="PS50850">
    <property type="entry name" value="MFS"/>
    <property type="match status" value="1"/>
</dbReference>
<feature type="transmembrane region" description="Helical" evidence="5">
    <location>
        <begin position="155"/>
        <end position="174"/>
    </location>
</feature>
<dbReference type="Proteomes" id="UP000230750">
    <property type="component" value="Unassembled WGS sequence"/>
</dbReference>
<dbReference type="Pfam" id="PF00083">
    <property type="entry name" value="Sugar_tr"/>
    <property type="match status" value="1"/>
</dbReference>
<dbReference type="GO" id="GO:0022857">
    <property type="term" value="F:transmembrane transporter activity"/>
    <property type="evidence" value="ECO:0007669"/>
    <property type="project" value="InterPro"/>
</dbReference>
<dbReference type="EMBL" id="MRZV01001893">
    <property type="protein sequence ID" value="PIK35470.1"/>
    <property type="molecule type" value="Genomic_DNA"/>
</dbReference>
<dbReference type="STRING" id="307972.A0A2G8JI97"/>